<name>A0A2T3LF45_9GAMM</name>
<dbReference type="Proteomes" id="UP000241803">
    <property type="component" value="Unassembled WGS sequence"/>
</dbReference>
<dbReference type="AlphaFoldDB" id="A0A2T3LF45"/>
<gene>
    <name evidence="1" type="ORF">C9J47_05545</name>
</gene>
<keyword evidence="2" id="KW-1185">Reference proteome</keyword>
<dbReference type="InterPro" id="IPR016032">
    <property type="entry name" value="Sig_transdc_resp-reg_C-effctor"/>
</dbReference>
<comment type="caution">
    <text evidence="1">The sequence shown here is derived from an EMBL/GenBank/DDBJ whole genome shotgun (WGS) entry which is preliminary data.</text>
</comment>
<evidence type="ECO:0000313" key="1">
    <source>
        <dbReference type="EMBL" id="PSV50013.1"/>
    </source>
</evidence>
<organism evidence="1 2">
    <name type="scientific">Photobacterium indicum</name>
    <dbReference type="NCBI Taxonomy" id="81447"/>
    <lineage>
        <taxon>Bacteria</taxon>
        <taxon>Pseudomonadati</taxon>
        <taxon>Pseudomonadota</taxon>
        <taxon>Gammaproteobacteria</taxon>
        <taxon>Vibrionales</taxon>
        <taxon>Vibrionaceae</taxon>
        <taxon>Photobacterium</taxon>
    </lineage>
</organism>
<sequence>MTDDDFIRALEFHYSTKSHPCGIKSTCGIFIYGNDKFKKLVNMVGRDIAGLKDSDMNCRTSDFANEYRKQDMTVIETGNSQFVLDVNHFSHGDDAYVTHKKLMTGPSGYSIGVEFHMWHVSTLMSVLSKPLMSAMLSRGDNSYVVGSDMMIVKLTKKMEMYLYLIMIGNSNKEISEKINVSIKAVEFAISKLINLFGDLGAYNSISLREVSFKYGYSRMIPRILLKNHRSLILPRSFDSWDTLL</sequence>
<protein>
    <submittedName>
        <fullName evidence="1">Uncharacterized protein</fullName>
    </submittedName>
</protein>
<dbReference type="EMBL" id="PYOC01000001">
    <property type="protein sequence ID" value="PSV50013.1"/>
    <property type="molecule type" value="Genomic_DNA"/>
</dbReference>
<accession>A0A2T3LF45</accession>
<dbReference type="SUPFAM" id="SSF46894">
    <property type="entry name" value="C-terminal effector domain of the bipartite response regulators"/>
    <property type="match status" value="1"/>
</dbReference>
<evidence type="ECO:0000313" key="2">
    <source>
        <dbReference type="Proteomes" id="UP000241803"/>
    </source>
</evidence>
<reference evidence="1 2" key="1">
    <citation type="submission" date="2018-03" db="EMBL/GenBank/DDBJ databases">
        <title>Whole genome sequencing of Histamine producing bacteria.</title>
        <authorList>
            <person name="Butler K."/>
        </authorList>
    </citation>
    <scope>NUCLEOTIDE SEQUENCE [LARGE SCALE GENOMIC DNA]</scope>
    <source>
        <strain evidence="1 2">ATCC 19614</strain>
    </source>
</reference>
<dbReference type="RefSeq" id="WP_107252597.1">
    <property type="nucleotide sequence ID" value="NZ_PYOC01000001.1"/>
</dbReference>
<dbReference type="GO" id="GO:0003677">
    <property type="term" value="F:DNA binding"/>
    <property type="evidence" value="ECO:0007669"/>
    <property type="project" value="InterPro"/>
</dbReference>
<dbReference type="GO" id="GO:0006355">
    <property type="term" value="P:regulation of DNA-templated transcription"/>
    <property type="evidence" value="ECO:0007669"/>
    <property type="project" value="InterPro"/>
</dbReference>
<proteinExistence type="predicted"/>